<accession>A0A2U8E2G9</accession>
<keyword evidence="2" id="KW-0732">Signal</keyword>
<reference evidence="3 4" key="1">
    <citation type="journal article" date="2018" name="Syst. Appl. Microbiol.">
        <title>Ereboglobus luteus gen. nov. sp. nov. from cockroach guts, and new insights into the oxygen relationship of the genera Opitutus and Didymococcus (Verrucomicrobia: Opitutaceae).</title>
        <authorList>
            <person name="Tegtmeier D."/>
            <person name="Belitz A."/>
            <person name="Radek R."/>
            <person name="Heimerl T."/>
            <person name="Brune A."/>
        </authorList>
    </citation>
    <scope>NUCLEOTIDE SEQUENCE [LARGE SCALE GENOMIC DNA]</scope>
    <source>
        <strain evidence="3 4">Ho45</strain>
    </source>
</reference>
<dbReference type="EMBL" id="CP023004">
    <property type="protein sequence ID" value="AWI09063.1"/>
    <property type="molecule type" value="Genomic_DNA"/>
</dbReference>
<dbReference type="GO" id="GO:0030288">
    <property type="term" value="C:outer membrane-bounded periplasmic space"/>
    <property type="evidence" value="ECO:0007669"/>
    <property type="project" value="InterPro"/>
</dbReference>
<feature type="chain" id="PRO_5016156343" description="Acid phosphatase" evidence="2">
    <location>
        <begin position="32"/>
        <end position="253"/>
    </location>
</feature>
<dbReference type="OrthoDB" id="9805301at2"/>
<comment type="catalytic activity">
    <reaction evidence="1">
        <text>a phosphate monoester + H2O = an alcohol + phosphate</text>
        <dbReference type="Rhea" id="RHEA:15017"/>
        <dbReference type="ChEBI" id="CHEBI:15377"/>
        <dbReference type="ChEBI" id="CHEBI:30879"/>
        <dbReference type="ChEBI" id="CHEBI:43474"/>
        <dbReference type="ChEBI" id="CHEBI:67140"/>
        <dbReference type="EC" id="3.1.3.2"/>
    </reaction>
</comment>
<evidence type="ECO:0000313" key="3">
    <source>
        <dbReference type="EMBL" id="AWI09063.1"/>
    </source>
</evidence>
<dbReference type="PIRSF" id="PIRSF000897">
    <property type="entry name" value="Acid_Ptase_ClsA"/>
    <property type="match status" value="1"/>
</dbReference>
<dbReference type="RefSeq" id="WP_108824877.1">
    <property type="nucleotide sequence ID" value="NZ_CP023004.1"/>
</dbReference>
<dbReference type="Gene3D" id="1.20.144.10">
    <property type="entry name" value="Phosphatidic acid phosphatase type 2/haloperoxidase"/>
    <property type="match status" value="1"/>
</dbReference>
<keyword evidence="1" id="KW-0378">Hydrolase</keyword>
<dbReference type="KEGG" id="elut:CKA38_07260"/>
<name>A0A2U8E2G9_9BACT</name>
<organism evidence="3 4">
    <name type="scientific">Ereboglobus luteus</name>
    <dbReference type="NCBI Taxonomy" id="1796921"/>
    <lineage>
        <taxon>Bacteria</taxon>
        <taxon>Pseudomonadati</taxon>
        <taxon>Verrucomicrobiota</taxon>
        <taxon>Opitutia</taxon>
        <taxon>Opitutales</taxon>
        <taxon>Opitutaceae</taxon>
        <taxon>Ereboglobus</taxon>
    </lineage>
</organism>
<dbReference type="InterPro" id="IPR001011">
    <property type="entry name" value="Acid_Pase_classA_bac"/>
</dbReference>
<dbReference type="EC" id="3.1.3.2" evidence="1"/>
<dbReference type="InterPro" id="IPR036938">
    <property type="entry name" value="PAP2/HPO_sf"/>
</dbReference>
<protein>
    <recommendedName>
        <fullName evidence="1">Acid phosphatase</fullName>
        <ecNumber evidence="1">3.1.3.2</ecNumber>
    </recommendedName>
</protein>
<keyword evidence="4" id="KW-1185">Reference proteome</keyword>
<dbReference type="SUPFAM" id="SSF48317">
    <property type="entry name" value="Acid phosphatase/Vanadium-dependent haloperoxidase"/>
    <property type="match status" value="1"/>
</dbReference>
<dbReference type="Proteomes" id="UP000244896">
    <property type="component" value="Chromosome"/>
</dbReference>
<evidence type="ECO:0000313" key="4">
    <source>
        <dbReference type="Proteomes" id="UP000244896"/>
    </source>
</evidence>
<feature type="signal peptide" evidence="2">
    <location>
        <begin position="1"/>
        <end position="31"/>
    </location>
</feature>
<evidence type="ECO:0000256" key="1">
    <source>
        <dbReference type="PIRNR" id="PIRNR000897"/>
    </source>
</evidence>
<gene>
    <name evidence="3" type="ORF">CKA38_07260</name>
</gene>
<proteinExistence type="inferred from homology"/>
<sequence length="253" mass="27407">MNATIMPLGKLRKAAAIALLLLPAQFVLVFAAPDKKAAYFSDATTPNIVALLPMPPDAGTQEEQADRESSFAVYSARTPEQTTKGKAQDKLNMFHFSPSIGPAFKKGAIPKTEALFAQVDREVQAMITNAKKYYQRPYPAQVDSERFKDAIAKGDTGSYPSRNSTLGTLYALLLAEFFPDQRAAILEQGREAGWLRVQGGVVTPLDVYAGRVLGRSLASSLARNPQFLIDFEEARAELAAAMAPKADAPAVKK</sequence>
<dbReference type="GO" id="GO:0003993">
    <property type="term" value="F:acid phosphatase activity"/>
    <property type="evidence" value="ECO:0007669"/>
    <property type="project" value="UniProtKB-EC"/>
</dbReference>
<evidence type="ECO:0000256" key="2">
    <source>
        <dbReference type="SAM" id="SignalP"/>
    </source>
</evidence>
<dbReference type="AlphaFoldDB" id="A0A2U8E2G9"/>
<comment type="similarity">
    <text evidence="1">Belongs to the class A bacterial acid phosphatase family.</text>
</comment>